<dbReference type="PANTHER" id="PTHR20858:SF17">
    <property type="entry name" value="HYDROXYMETHYLPYRIMIDINE_PHOSPHOMETHYLPYRIMIDINE KINASE THI20-RELATED"/>
    <property type="match status" value="1"/>
</dbReference>
<evidence type="ECO:0000313" key="9">
    <source>
        <dbReference type="Proteomes" id="UP000546464"/>
    </source>
</evidence>
<dbReference type="GO" id="GO:0005524">
    <property type="term" value="F:ATP binding"/>
    <property type="evidence" value="ECO:0007669"/>
    <property type="project" value="UniProtKB-KW"/>
</dbReference>
<dbReference type="InterPro" id="IPR004399">
    <property type="entry name" value="HMP/HMP-P_kinase_dom"/>
</dbReference>
<evidence type="ECO:0000256" key="6">
    <source>
        <dbReference type="ARBA" id="ARBA00022840"/>
    </source>
</evidence>
<keyword evidence="5 8" id="KW-0418">Kinase</keyword>
<reference evidence="8 9" key="1">
    <citation type="submission" date="2020-07" db="EMBL/GenBank/DDBJ databases">
        <authorList>
            <person name="Feng X."/>
        </authorList>
    </citation>
    <scope>NUCLEOTIDE SEQUENCE [LARGE SCALE GENOMIC DNA]</scope>
    <source>
        <strain evidence="8 9">JCM31066</strain>
    </source>
</reference>
<evidence type="ECO:0000256" key="1">
    <source>
        <dbReference type="ARBA" id="ARBA00004948"/>
    </source>
</evidence>
<protein>
    <recommendedName>
        <fullName evidence="2">hydroxymethylpyrimidine kinase</fullName>
        <ecNumber evidence="2">2.7.1.49</ecNumber>
    </recommendedName>
</protein>
<dbReference type="Gene3D" id="3.40.1190.20">
    <property type="match status" value="1"/>
</dbReference>
<dbReference type="SUPFAM" id="SSF53613">
    <property type="entry name" value="Ribokinase-like"/>
    <property type="match status" value="1"/>
</dbReference>
<gene>
    <name evidence="8" type="primary">thiD</name>
    <name evidence="8" type="ORF">H5P28_08465</name>
</gene>
<dbReference type="EMBL" id="JACHVB010000021">
    <property type="protein sequence ID" value="MBC2594293.1"/>
    <property type="molecule type" value="Genomic_DNA"/>
</dbReference>
<dbReference type="Proteomes" id="UP000546464">
    <property type="component" value="Unassembled WGS sequence"/>
</dbReference>
<dbReference type="InterPro" id="IPR013749">
    <property type="entry name" value="PM/HMP-P_kinase-1"/>
</dbReference>
<keyword evidence="6" id="KW-0067">ATP-binding</keyword>
<evidence type="ECO:0000259" key="7">
    <source>
        <dbReference type="Pfam" id="PF08543"/>
    </source>
</evidence>
<dbReference type="PANTHER" id="PTHR20858">
    <property type="entry name" value="PHOSPHOMETHYLPYRIMIDINE KINASE"/>
    <property type="match status" value="1"/>
</dbReference>
<dbReference type="EC" id="2.7.1.49" evidence="2"/>
<evidence type="ECO:0000256" key="5">
    <source>
        <dbReference type="ARBA" id="ARBA00022777"/>
    </source>
</evidence>
<comment type="caution">
    <text evidence="8">The sequence shown here is derived from an EMBL/GenBank/DDBJ whole genome shotgun (WGS) entry which is preliminary data.</text>
</comment>
<dbReference type="NCBIfam" id="TIGR00097">
    <property type="entry name" value="HMP-P_kinase"/>
    <property type="match status" value="1"/>
</dbReference>
<organism evidence="8 9">
    <name type="scientific">Ruficoccus amylovorans</name>
    <dbReference type="NCBI Taxonomy" id="1804625"/>
    <lineage>
        <taxon>Bacteria</taxon>
        <taxon>Pseudomonadati</taxon>
        <taxon>Verrucomicrobiota</taxon>
        <taxon>Opitutia</taxon>
        <taxon>Puniceicoccales</taxon>
        <taxon>Cerasicoccaceae</taxon>
        <taxon>Ruficoccus</taxon>
    </lineage>
</organism>
<evidence type="ECO:0000313" key="8">
    <source>
        <dbReference type="EMBL" id="MBC2594293.1"/>
    </source>
</evidence>
<dbReference type="GO" id="GO:0009228">
    <property type="term" value="P:thiamine biosynthetic process"/>
    <property type="evidence" value="ECO:0007669"/>
    <property type="project" value="InterPro"/>
</dbReference>
<keyword evidence="9" id="KW-1185">Reference proteome</keyword>
<sequence>MPSELPVALTIATSDSGAGAGIQADLLSFAARGVYGVTAFAALTAQNPDGVSAIEELSPGFLQAQLDQLAAYFPIRALKTGMLFSAPLIAVTASFIEREKIPAVVDPVMVATSGAVLLKPEAIATLEAELLPRAALITPNLDEAAVLLGRPVSRSDELASTAAELSARYETAVLLKGGHLSGGTLIDTLVRPGEAPLQLTSTRIENVNTHGSGCTLSAAIAAELAKGQPLPAAVRAAHAYLQAAMKQPVQVRGERFIGHGVRNV</sequence>
<name>A0A842HCU6_9BACT</name>
<dbReference type="CDD" id="cd01169">
    <property type="entry name" value="HMPP_kinase"/>
    <property type="match status" value="1"/>
</dbReference>
<evidence type="ECO:0000256" key="4">
    <source>
        <dbReference type="ARBA" id="ARBA00022741"/>
    </source>
</evidence>
<evidence type="ECO:0000256" key="2">
    <source>
        <dbReference type="ARBA" id="ARBA00012135"/>
    </source>
</evidence>
<dbReference type="InterPro" id="IPR029056">
    <property type="entry name" value="Ribokinase-like"/>
</dbReference>
<keyword evidence="3 8" id="KW-0808">Transferase</keyword>
<proteinExistence type="predicted"/>
<dbReference type="RefSeq" id="WP_185675280.1">
    <property type="nucleotide sequence ID" value="NZ_JACHVB010000021.1"/>
</dbReference>
<dbReference type="Pfam" id="PF08543">
    <property type="entry name" value="Phos_pyr_kin"/>
    <property type="match status" value="1"/>
</dbReference>
<dbReference type="GO" id="GO:0005829">
    <property type="term" value="C:cytosol"/>
    <property type="evidence" value="ECO:0007669"/>
    <property type="project" value="TreeGrafter"/>
</dbReference>
<dbReference type="GO" id="GO:0008902">
    <property type="term" value="F:hydroxymethylpyrimidine kinase activity"/>
    <property type="evidence" value="ECO:0007669"/>
    <property type="project" value="UniProtKB-EC"/>
</dbReference>
<comment type="pathway">
    <text evidence="1">Cofactor biosynthesis; thiamine diphosphate biosynthesis.</text>
</comment>
<dbReference type="GO" id="GO:0008972">
    <property type="term" value="F:phosphomethylpyrimidine kinase activity"/>
    <property type="evidence" value="ECO:0007669"/>
    <property type="project" value="InterPro"/>
</dbReference>
<dbReference type="FunFam" id="3.40.1190.20:FF:000003">
    <property type="entry name" value="Phosphomethylpyrimidine kinase ThiD"/>
    <property type="match status" value="1"/>
</dbReference>
<dbReference type="AlphaFoldDB" id="A0A842HCU6"/>
<feature type="domain" description="Pyridoxamine kinase/Phosphomethylpyrimidine kinase" evidence="7">
    <location>
        <begin position="15"/>
        <end position="252"/>
    </location>
</feature>
<keyword evidence="4" id="KW-0547">Nucleotide-binding</keyword>
<evidence type="ECO:0000256" key="3">
    <source>
        <dbReference type="ARBA" id="ARBA00022679"/>
    </source>
</evidence>
<accession>A0A842HCU6</accession>